<evidence type="ECO:0000313" key="2">
    <source>
        <dbReference type="EMBL" id="MBB5712275.1"/>
    </source>
</evidence>
<sequence length="58" mass="5761">MSDPKDDKSLADETHHDSGAPTDDAHAEVGDGTLQGSLPAGELSKSGEAAETAQPGTG</sequence>
<proteinExistence type="predicted"/>
<feature type="region of interest" description="Disordered" evidence="1">
    <location>
        <begin position="1"/>
        <end position="58"/>
    </location>
</feature>
<dbReference type="AlphaFoldDB" id="A0A840YIK3"/>
<evidence type="ECO:0000313" key="3">
    <source>
        <dbReference type="Proteomes" id="UP000527143"/>
    </source>
</evidence>
<reference evidence="2 3" key="1">
    <citation type="submission" date="2020-08" db="EMBL/GenBank/DDBJ databases">
        <title>Genomic Encyclopedia of Type Strains, Phase IV (KMG-IV): sequencing the most valuable type-strain genomes for metagenomic binning, comparative biology and taxonomic classification.</title>
        <authorList>
            <person name="Goeker M."/>
        </authorList>
    </citation>
    <scope>NUCLEOTIDE SEQUENCE [LARGE SCALE GENOMIC DNA]</scope>
    <source>
        <strain evidence="2 3">DSM 26736</strain>
    </source>
</reference>
<dbReference type="RefSeq" id="WP_184090550.1">
    <property type="nucleotide sequence ID" value="NZ_JACIJF010000015.1"/>
</dbReference>
<keyword evidence="3" id="KW-1185">Reference proteome</keyword>
<protein>
    <submittedName>
        <fullName evidence="2">Uncharacterized protein</fullName>
    </submittedName>
</protein>
<name>A0A840YIK3_9SPHN</name>
<organism evidence="2 3">
    <name type="scientific">Sphingomonas xinjiangensis</name>
    <dbReference type="NCBI Taxonomy" id="643568"/>
    <lineage>
        <taxon>Bacteria</taxon>
        <taxon>Pseudomonadati</taxon>
        <taxon>Pseudomonadota</taxon>
        <taxon>Alphaproteobacteria</taxon>
        <taxon>Sphingomonadales</taxon>
        <taxon>Sphingomonadaceae</taxon>
        <taxon>Sphingomonas</taxon>
    </lineage>
</organism>
<feature type="compositionally biased region" description="Basic and acidic residues" evidence="1">
    <location>
        <begin position="1"/>
        <end position="29"/>
    </location>
</feature>
<evidence type="ECO:0000256" key="1">
    <source>
        <dbReference type="SAM" id="MobiDB-lite"/>
    </source>
</evidence>
<dbReference type="Proteomes" id="UP000527143">
    <property type="component" value="Unassembled WGS sequence"/>
</dbReference>
<dbReference type="EMBL" id="JACIJF010000015">
    <property type="protein sequence ID" value="MBB5712275.1"/>
    <property type="molecule type" value="Genomic_DNA"/>
</dbReference>
<comment type="caution">
    <text evidence="2">The sequence shown here is derived from an EMBL/GenBank/DDBJ whole genome shotgun (WGS) entry which is preliminary data.</text>
</comment>
<accession>A0A840YIK3</accession>
<gene>
    <name evidence="2" type="ORF">FHT02_003533</name>
</gene>